<reference evidence="5 6" key="1">
    <citation type="submission" date="2022-10" db="EMBL/GenBank/DDBJ databases">
        <title>Draft genome sequence of Streptomyces sp. YSPA8.</title>
        <authorList>
            <person name="Moriuchi R."/>
            <person name="Dohra H."/>
            <person name="Yamamura H."/>
            <person name="Kodani S."/>
        </authorList>
    </citation>
    <scope>NUCLEOTIDE SEQUENCE [LARGE SCALE GENOMIC DNA]</scope>
    <source>
        <strain evidence="5 6">YSPA8</strain>
    </source>
</reference>
<evidence type="ECO:0000256" key="1">
    <source>
        <dbReference type="ARBA" id="ARBA00022630"/>
    </source>
</evidence>
<dbReference type="SUPFAM" id="SSF52218">
    <property type="entry name" value="Flavoproteins"/>
    <property type="match status" value="1"/>
</dbReference>
<keyword evidence="2" id="KW-0288">FMN</keyword>
<feature type="compositionally biased region" description="Low complexity" evidence="3">
    <location>
        <begin position="1"/>
        <end position="20"/>
    </location>
</feature>
<name>A0ABQ5NXH3_9ACTN</name>
<evidence type="ECO:0000313" key="6">
    <source>
        <dbReference type="Proteomes" id="UP001291653"/>
    </source>
</evidence>
<feature type="domain" description="NADPH-dependent FMN reductase-like" evidence="4">
    <location>
        <begin position="40"/>
        <end position="162"/>
    </location>
</feature>
<gene>
    <name evidence="5" type="ORF">SYYSPA8_11305</name>
</gene>
<keyword evidence="1" id="KW-0285">Flavoprotein</keyword>
<proteinExistence type="predicted"/>
<keyword evidence="6" id="KW-1185">Reference proteome</keyword>
<dbReference type="EMBL" id="BSBI01000004">
    <property type="protein sequence ID" value="GLF94880.1"/>
    <property type="molecule type" value="Genomic_DNA"/>
</dbReference>
<dbReference type="RefSeq" id="WP_323446971.1">
    <property type="nucleotide sequence ID" value="NZ_BSBI01000004.1"/>
</dbReference>
<evidence type="ECO:0000313" key="5">
    <source>
        <dbReference type="EMBL" id="GLF94880.1"/>
    </source>
</evidence>
<dbReference type="Proteomes" id="UP001291653">
    <property type="component" value="Unassembled WGS sequence"/>
</dbReference>
<evidence type="ECO:0000256" key="3">
    <source>
        <dbReference type="SAM" id="MobiDB-lite"/>
    </source>
</evidence>
<protein>
    <submittedName>
        <fullName evidence="5">NAD(P)H-dependent oxidoreductase</fullName>
    </submittedName>
</protein>
<evidence type="ECO:0000256" key="2">
    <source>
        <dbReference type="ARBA" id="ARBA00022643"/>
    </source>
</evidence>
<sequence>MSSDTSGQTTTAGTTAVTTDTDTEPDTDTGAGGPTGRSFLFVLGSSRPDGNSEILARAAAERLPAGVPRRWVDLSRLDLPDFQDGRHETGEWPVSGSEAELRDATLAATDIVLVTPLYWYTVSAQMKRYLDYWSGWHGIPGLRFKERMADRTLWGVTVMADREESRAGALVATLDHSAAFLGMRFGGVLLGNGSKPGQVRTDERALARAATFFQRVPRPGRFPRGELPEAEWEEYTGATEAA</sequence>
<dbReference type="PANTHER" id="PTHR43278:SF4">
    <property type="entry name" value="NAD(P)H-DEPENDENT FMN-CONTAINING OXIDOREDUCTASE YWQN-RELATED"/>
    <property type="match status" value="1"/>
</dbReference>
<dbReference type="Gene3D" id="3.40.50.360">
    <property type="match status" value="1"/>
</dbReference>
<comment type="caution">
    <text evidence="5">The sequence shown here is derived from an EMBL/GenBank/DDBJ whole genome shotgun (WGS) entry which is preliminary data.</text>
</comment>
<evidence type="ECO:0000259" key="4">
    <source>
        <dbReference type="Pfam" id="PF03358"/>
    </source>
</evidence>
<dbReference type="InterPro" id="IPR029039">
    <property type="entry name" value="Flavoprotein-like_sf"/>
</dbReference>
<feature type="region of interest" description="Disordered" evidence="3">
    <location>
        <begin position="1"/>
        <end position="38"/>
    </location>
</feature>
<organism evidence="5 6">
    <name type="scientific">Streptomyces yaizuensis</name>
    <dbReference type="NCBI Taxonomy" id="2989713"/>
    <lineage>
        <taxon>Bacteria</taxon>
        <taxon>Bacillati</taxon>
        <taxon>Actinomycetota</taxon>
        <taxon>Actinomycetes</taxon>
        <taxon>Kitasatosporales</taxon>
        <taxon>Streptomycetaceae</taxon>
        <taxon>Streptomyces</taxon>
    </lineage>
</organism>
<feature type="region of interest" description="Disordered" evidence="3">
    <location>
        <begin position="220"/>
        <end position="242"/>
    </location>
</feature>
<dbReference type="Pfam" id="PF03358">
    <property type="entry name" value="FMN_red"/>
    <property type="match status" value="1"/>
</dbReference>
<dbReference type="InterPro" id="IPR051796">
    <property type="entry name" value="ISF_SsuE-like"/>
</dbReference>
<dbReference type="PANTHER" id="PTHR43278">
    <property type="entry name" value="NAD(P)H-DEPENDENT FMN-CONTAINING OXIDOREDUCTASE YWQN-RELATED"/>
    <property type="match status" value="1"/>
</dbReference>
<dbReference type="InterPro" id="IPR005025">
    <property type="entry name" value="FMN_Rdtase-like_dom"/>
</dbReference>
<accession>A0ABQ5NXH3</accession>